<feature type="domain" description="DUF4745" evidence="2">
    <location>
        <begin position="15"/>
        <end position="142"/>
    </location>
</feature>
<keyword evidence="5" id="KW-1185">Reference proteome</keyword>
<dbReference type="STRING" id="121224.E0W1T5"/>
<dbReference type="VEuPathDB" id="VectorBase:PHUM582420"/>
<feature type="region of interest" description="Disordered" evidence="1">
    <location>
        <begin position="1"/>
        <end position="25"/>
    </location>
</feature>
<dbReference type="InParanoid" id="E0W1T5"/>
<dbReference type="EMBL" id="DS235873">
    <property type="protein sequence ID" value="EEB19667.1"/>
    <property type="molecule type" value="Genomic_DNA"/>
</dbReference>
<reference evidence="3" key="2">
    <citation type="submission" date="2007-04" db="EMBL/GenBank/DDBJ databases">
        <title>The genome of the human body louse.</title>
        <authorList>
            <consortium name="The Human Body Louse Genome Consortium"/>
            <person name="Kirkness E."/>
            <person name="Walenz B."/>
            <person name="Hass B."/>
            <person name="Bruggner R."/>
            <person name="Strausberg R."/>
        </authorList>
    </citation>
    <scope>NUCLEOTIDE SEQUENCE</scope>
    <source>
        <strain evidence="3">USDA</strain>
    </source>
</reference>
<dbReference type="EMBL" id="AAZO01007098">
    <property type="status" value="NOT_ANNOTATED_CDS"/>
    <property type="molecule type" value="Genomic_DNA"/>
</dbReference>
<dbReference type="KEGG" id="phu:Phum_PHUM582420"/>
<dbReference type="eggNOG" id="ENOG502RYZX">
    <property type="taxonomic scope" value="Eukaryota"/>
</dbReference>
<sequence length="461" mass="50523">MSNFSFRNNDRNSDKVSGINSATPAPPKDISDCISSWVAYLQMLSGLCNAGSRLSHSLTGLLQDTIPNNRMMMMQCQTMWEELVKASTVASSNIKSQILSTLQEYSLMNDAESDIQRTSQIIYSSLVSFINLQYQLSAACCEYLGPIAGCNCDLSQKHEPDCSVGMIQQCFQRLFPYPSFNSIHKGVKSPSHLSILQVAQRRWSEAAAQEVAGSGDTDGSLRRWSMPWETSKLTEHSSGWPGRLHSKPKLTVPIYNSQERSRSVTPESVWHSSMTSQEELQEVIKLLSCPVPSVQTSLYQPNPKSQVPGVTLTGCSLDVFSHEPWSESTTPGSRRGSHSPHRGSWTVPESISHTWSESMSGTESNYELNPATFASRKSSSSTDSSSSHSLHSRSTTGSLSGASGSSESGGMDGRPQLYSMWSGADLPFIKLPDANETIKESSSEPQVGPENRNTLYLPKSH</sequence>
<dbReference type="HOGENOM" id="CLU_036135_0_0_1"/>
<dbReference type="GeneID" id="8232491"/>
<feature type="region of interest" description="Disordered" evidence="1">
    <location>
        <begin position="432"/>
        <end position="461"/>
    </location>
</feature>
<proteinExistence type="predicted"/>
<protein>
    <recommendedName>
        <fullName evidence="2">DUF4745 domain-containing protein</fullName>
    </recommendedName>
</protein>
<gene>
    <name evidence="4" type="primary">8232491</name>
    <name evidence="3" type="ORF">Phum_PHUM582420</name>
</gene>
<evidence type="ECO:0000313" key="3">
    <source>
        <dbReference type="EMBL" id="EEB19667.1"/>
    </source>
</evidence>
<dbReference type="EnsemblMetazoa" id="PHUM582420-RA">
    <property type="protein sequence ID" value="PHUM582420-PA"/>
    <property type="gene ID" value="PHUM582420"/>
</dbReference>
<dbReference type="AlphaFoldDB" id="E0W1T5"/>
<dbReference type="OMA" id="SCKPGIR"/>
<dbReference type="OrthoDB" id="8183351at2759"/>
<feature type="compositionally biased region" description="Low complexity" evidence="1">
    <location>
        <begin position="375"/>
        <end position="409"/>
    </location>
</feature>
<dbReference type="RefSeq" id="XP_002432405.1">
    <property type="nucleotide sequence ID" value="XM_002432360.1"/>
</dbReference>
<dbReference type="InterPro" id="IPR031813">
    <property type="entry name" value="DUF4745"/>
</dbReference>
<feature type="region of interest" description="Disordered" evidence="1">
    <location>
        <begin position="323"/>
        <end position="348"/>
    </location>
</feature>
<organism>
    <name type="scientific">Pediculus humanus subsp. corporis</name>
    <name type="common">Body louse</name>
    <dbReference type="NCBI Taxonomy" id="121224"/>
    <lineage>
        <taxon>Eukaryota</taxon>
        <taxon>Metazoa</taxon>
        <taxon>Ecdysozoa</taxon>
        <taxon>Arthropoda</taxon>
        <taxon>Hexapoda</taxon>
        <taxon>Insecta</taxon>
        <taxon>Pterygota</taxon>
        <taxon>Neoptera</taxon>
        <taxon>Paraneoptera</taxon>
        <taxon>Psocodea</taxon>
        <taxon>Troctomorpha</taxon>
        <taxon>Phthiraptera</taxon>
        <taxon>Anoplura</taxon>
        <taxon>Pediculidae</taxon>
        <taxon>Pediculus</taxon>
    </lineage>
</organism>
<evidence type="ECO:0000259" key="2">
    <source>
        <dbReference type="Pfam" id="PF15923"/>
    </source>
</evidence>
<evidence type="ECO:0000256" key="1">
    <source>
        <dbReference type="SAM" id="MobiDB-lite"/>
    </source>
</evidence>
<evidence type="ECO:0000313" key="5">
    <source>
        <dbReference type="Proteomes" id="UP000009046"/>
    </source>
</evidence>
<evidence type="ECO:0000313" key="4">
    <source>
        <dbReference type="EnsemblMetazoa" id="PHUM582420-PA"/>
    </source>
</evidence>
<accession>E0W1T5</accession>
<reference evidence="4" key="3">
    <citation type="submission" date="2021-02" db="UniProtKB">
        <authorList>
            <consortium name="EnsemblMetazoa"/>
        </authorList>
    </citation>
    <scope>IDENTIFICATION</scope>
    <source>
        <strain evidence="4">USDA</strain>
    </source>
</reference>
<name>E0W1T5_PEDHC</name>
<reference evidence="3" key="1">
    <citation type="submission" date="2007-04" db="EMBL/GenBank/DDBJ databases">
        <title>Annotation of Pediculus humanus corporis strain USDA.</title>
        <authorList>
            <person name="Kirkness E."/>
            <person name="Hannick L."/>
            <person name="Hass B."/>
            <person name="Bruggner R."/>
            <person name="Lawson D."/>
            <person name="Bidwell S."/>
            <person name="Joardar V."/>
            <person name="Caler E."/>
            <person name="Walenz B."/>
            <person name="Inman J."/>
            <person name="Schobel S."/>
            <person name="Galinsky K."/>
            <person name="Amedeo P."/>
            <person name="Strausberg R."/>
        </authorList>
    </citation>
    <scope>NUCLEOTIDE SEQUENCE</scope>
    <source>
        <strain evidence="3">USDA</strain>
    </source>
</reference>
<dbReference type="Proteomes" id="UP000009046">
    <property type="component" value="Unassembled WGS sequence"/>
</dbReference>
<dbReference type="Pfam" id="PF15923">
    <property type="entry name" value="DUF4745"/>
    <property type="match status" value="1"/>
</dbReference>
<feature type="region of interest" description="Disordered" evidence="1">
    <location>
        <begin position="373"/>
        <end position="418"/>
    </location>
</feature>
<dbReference type="CTD" id="8232491"/>